<protein>
    <recommendedName>
        <fullName evidence="2">Type VI secretion system component TssM1 N-terminal domain-containing protein</fullName>
    </recommendedName>
</protein>
<reference evidence="3" key="1">
    <citation type="submission" date="2010-05" db="EMBL/GenBank/DDBJ databases">
        <title>The draft genome of Desulfonatronospira thiodismutans ASO3-1.</title>
        <authorList>
            <consortium name="US DOE Joint Genome Institute (JGI-PGF)"/>
            <person name="Lucas S."/>
            <person name="Copeland A."/>
            <person name="Lapidus A."/>
            <person name="Cheng J.-F."/>
            <person name="Bruce D."/>
            <person name="Goodwin L."/>
            <person name="Pitluck S."/>
            <person name="Chertkov O."/>
            <person name="Brettin T."/>
            <person name="Detter J.C."/>
            <person name="Han C."/>
            <person name="Land M.L."/>
            <person name="Hauser L."/>
            <person name="Kyrpides N."/>
            <person name="Mikhailova N."/>
            <person name="Muyzer G."/>
            <person name="Woyke T."/>
        </authorList>
    </citation>
    <scope>NUCLEOTIDE SEQUENCE [LARGE SCALE GENOMIC DNA]</scope>
    <source>
        <strain evidence="3">ASO3-1</strain>
    </source>
</reference>
<evidence type="ECO:0000313" key="4">
    <source>
        <dbReference type="Proteomes" id="UP000005496"/>
    </source>
</evidence>
<keyword evidence="4" id="KW-1185">Reference proteome</keyword>
<dbReference type="InterPro" id="IPR025743">
    <property type="entry name" value="TssM1_N"/>
</dbReference>
<evidence type="ECO:0000256" key="1">
    <source>
        <dbReference type="SAM" id="Phobius"/>
    </source>
</evidence>
<dbReference type="Pfam" id="PF14331">
    <property type="entry name" value="IcmF-related_N"/>
    <property type="match status" value="1"/>
</dbReference>
<gene>
    <name evidence="3" type="ORF">Dthio_PD2089</name>
</gene>
<dbReference type="OrthoDB" id="5476391at2"/>
<dbReference type="EMBL" id="ACJN02000002">
    <property type="protein sequence ID" value="EFI34716.1"/>
    <property type="molecule type" value="Genomic_DNA"/>
</dbReference>
<keyword evidence="1" id="KW-0812">Transmembrane</keyword>
<feature type="transmembrane region" description="Helical" evidence="1">
    <location>
        <begin position="359"/>
        <end position="378"/>
    </location>
</feature>
<dbReference type="AlphaFoldDB" id="D6SPP0"/>
<dbReference type="Proteomes" id="UP000005496">
    <property type="component" value="Unassembled WGS sequence"/>
</dbReference>
<evidence type="ECO:0000313" key="3">
    <source>
        <dbReference type="EMBL" id="EFI34716.1"/>
    </source>
</evidence>
<dbReference type="RefSeq" id="WP_008870034.1">
    <property type="nucleotide sequence ID" value="NZ_ACJN02000002.1"/>
</dbReference>
<sequence>MDINFIGIITQVFTRILRSFREFIPGPPWVSTLVLALIAALIIGLVMYIVNRRKKGGKAKKSGPAQPPPIPRKSLVRIWKAFVRRMPWDIRRYLGDFQPFFVMGEAGSGKSSLISACTDWEGKALQFQPSHVDSPLMQCYMGARAVVLEMPSIILTDVSSGAHRALKNLLKQMPCKKEFQVVITLNGASLEDEDPENLKKLARYMRGKISLMEIGKRPVQVRLALTHMDQVHGFVQWMDFLQKHRLSPQVSWDEKIYSPDLARVQDGYERLLPRALTSMSSRDYLAMVGFLKDFRQRMQILQEFADVLLAPDPFSKAPQIAGLTMHGSGQENATGNPFETGKEAMVYRQAWPANRKHQVAAAGIFLAASLGLVSAFGMEYRDLTRLDYYVEAAERRPPADYAELHSLFPLAQYQGIYHRVLPRFFPESEEVIVKRLTDIIRKHYLYPELYSLRTQVDNAQPLVYLLGLIYASPNNPLGPMILTRSHTWAENLDLPRQLVEDYASSNQYLPDVIAEVDIISHIRPQTLDPSEDATNWTFFLRRVEKLLQAPYMSPKMLEEVQDLAEPLLDLMQEVYSYPMLYEVVEHLQQVAGVGPEIQWVQRRDRNIRQKELLELLKLVSRSSLETPDVQDRSLHSLFDLMDSLSERAPDERPVLNIFMDRRNFRISMQEWVDLEMRSKKTLMMRQFAQERQQSRGLIFFEETDDFPHIHLNPAGEGTLFFAGRARVDGLFSAKAFEKRVRPGVISLDEKLEETGVSQEEQDRFAEFVERQLESYAERYVESYVNYYHQFHIRAHSEGTLRFVLNEIPTRHSPFLRFLLTLHENTSLDTSGSPLFRSFANQLEKFGFVRNLMHEEDGVIPEWRNYTAFINQMREELDGRAPWMSQDDGAETFKERLSPLGRISFTALQDDPDAYVNLVRKWLSGLGVDPEWRGPFLEPFLLAFNLGRSDIENTMAKVWQDIRGEHISHLQRRFPLDPTAEARIDPAALEDVIHPEDGDFWEDFEEFLGPFFRESRDGWVQRDASRDRINLPRGMLTTVNELHRIAGNLWDREGEPRPLVFNVLPTRLPAARDRANVPVVAYLRSGESSVFAFNQQPDWQEVRVKWWKSDAAVAGMGFQSPSTNRRVHRELRLDEQHWGLFSLLKKARPLHEDTFAWSLESPWGGSITVEFTFEADPWEAVSLQERRPRDFTPVTPEAADERSVLSVGIDTGTILEDRP</sequence>
<evidence type="ECO:0000259" key="2">
    <source>
        <dbReference type="Pfam" id="PF14331"/>
    </source>
</evidence>
<organism evidence="3 4">
    <name type="scientific">Desulfonatronospira thiodismutans ASO3-1</name>
    <dbReference type="NCBI Taxonomy" id="555779"/>
    <lineage>
        <taxon>Bacteria</taxon>
        <taxon>Pseudomonadati</taxon>
        <taxon>Thermodesulfobacteriota</taxon>
        <taxon>Desulfovibrionia</taxon>
        <taxon>Desulfovibrionales</taxon>
        <taxon>Desulfonatronovibrionaceae</taxon>
        <taxon>Desulfonatronospira</taxon>
    </lineage>
</organism>
<keyword evidence="1" id="KW-1133">Transmembrane helix</keyword>
<name>D6SPP0_9BACT</name>
<proteinExistence type="predicted"/>
<feature type="transmembrane region" description="Helical" evidence="1">
    <location>
        <begin position="29"/>
        <end position="50"/>
    </location>
</feature>
<accession>D6SPP0</accession>
<feature type="domain" description="Type VI secretion system component TssM1 N-terminal" evidence="2">
    <location>
        <begin position="181"/>
        <end position="366"/>
    </location>
</feature>
<dbReference type="eggNOG" id="COG3523">
    <property type="taxonomic scope" value="Bacteria"/>
</dbReference>
<comment type="caution">
    <text evidence="3">The sequence shown here is derived from an EMBL/GenBank/DDBJ whole genome shotgun (WGS) entry which is preliminary data.</text>
</comment>
<keyword evidence="1" id="KW-0472">Membrane</keyword>